<dbReference type="AlphaFoldDB" id="A0AAW2B5Z4"/>
<evidence type="ECO:0000313" key="10">
    <source>
        <dbReference type="EMBL" id="KAK9980636.1"/>
    </source>
</evidence>
<keyword evidence="7 8" id="KW-0472">Membrane</keyword>
<evidence type="ECO:0000313" key="11">
    <source>
        <dbReference type="Proteomes" id="UP001479290"/>
    </source>
</evidence>
<dbReference type="Pfam" id="PF10601">
    <property type="entry name" value="zf-LITAF-like"/>
    <property type="match status" value="1"/>
</dbReference>
<evidence type="ECO:0000256" key="6">
    <source>
        <dbReference type="ARBA" id="ARBA00022833"/>
    </source>
</evidence>
<dbReference type="PANTHER" id="PTHR23292">
    <property type="entry name" value="LIPOPOLYSACCHARIDE-INDUCED TUMOR NECROSIS FACTOR-ALPHA FACTOR"/>
    <property type="match status" value="1"/>
</dbReference>
<comment type="caution">
    <text evidence="10">The sequence shown here is derived from an EMBL/GenBank/DDBJ whole genome shotgun (WGS) entry which is preliminary data.</text>
</comment>
<keyword evidence="8" id="KW-1133">Transmembrane helix</keyword>
<keyword evidence="8" id="KW-0812">Transmembrane</keyword>
<comment type="similarity">
    <text evidence="4">Belongs to the CDIP1/LITAF family.</text>
</comment>
<dbReference type="GO" id="GO:0098560">
    <property type="term" value="C:cytoplasmic side of late endosome membrane"/>
    <property type="evidence" value="ECO:0007669"/>
    <property type="project" value="TreeGrafter"/>
</dbReference>
<dbReference type="SMART" id="SM00714">
    <property type="entry name" value="LITAF"/>
    <property type="match status" value="1"/>
</dbReference>
<feature type="domain" description="LITAF" evidence="9">
    <location>
        <begin position="95"/>
        <end position="181"/>
    </location>
</feature>
<reference evidence="10 11" key="1">
    <citation type="submission" date="2024-05" db="EMBL/GenBank/DDBJ databases">
        <title>A high-quality chromosomal-level genome assembly of Topmouth culter (Culter alburnus).</title>
        <authorList>
            <person name="Zhao H."/>
        </authorList>
    </citation>
    <scope>NUCLEOTIDE SEQUENCE [LARGE SCALE GENOMIC DNA]</scope>
    <source>
        <strain evidence="10">CATC2023</strain>
        <tissue evidence="10">Muscle</tissue>
    </source>
</reference>
<evidence type="ECO:0000259" key="9">
    <source>
        <dbReference type="PROSITE" id="PS51837"/>
    </source>
</evidence>
<gene>
    <name evidence="10" type="ORF">ABG768_000229</name>
</gene>
<dbReference type="GO" id="GO:0098574">
    <property type="term" value="C:cytoplasmic side of lysosomal membrane"/>
    <property type="evidence" value="ECO:0007669"/>
    <property type="project" value="TreeGrafter"/>
</dbReference>
<dbReference type="PROSITE" id="PS51837">
    <property type="entry name" value="LITAF"/>
    <property type="match status" value="1"/>
</dbReference>
<accession>A0AAW2B5Z4</accession>
<comment type="subcellular location">
    <subcellularLocation>
        <location evidence="1">Endosome membrane</location>
        <topology evidence="1">Peripheral membrane protein</topology>
        <orientation evidence="1">Cytoplasmic side</orientation>
    </subcellularLocation>
    <subcellularLocation>
        <location evidence="2">Late endosome membrane</location>
    </subcellularLocation>
    <subcellularLocation>
        <location evidence="3">Lysosome membrane</location>
        <topology evidence="3">Peripheral membrane protein</topology>
        <orientation evidence="3">Cytoplasmic side</orientation>
    </subcellularLocation>
</comment>
<dbReference type="Proteomes" id="UP001479290">
    <property type="component" value="Unassembled WGS sequence"/>
</dbReference>
<feature type="transmembrane region" description="Helical" evidence="8">
    <location>
        <begin position="135"/>
        <end position="159"/>
    </location>
</feature>
<proteinExistence type="inferred from homology"/>
<dbReference type="EMBL" id="JAWDJR010000001">
    <property type="protein sequence ID" value="KAK9980636.1"/>
    <property type="molecule type" value="Genomic_DNA"/>
</dbReference>
<keyword evidence="11" id="KW-1185">Reference proteome</keyword>
<evidence type="ECO:0000256" key="8">
    <source>
        <dbReference type="SAM" id="Phobius"/>
    </source>
</evidence>
<evidence type="ECO:0000256" key="5">
    <source>
        <dbReference type="ARBA" id="ARBA00022723"/>
    </source>
</evidence>
<dbReference type="GO" id="GO:0005634">
    <property type="term" value="C:nucleus"/>
    <property type="evidence" value="ECO:0007669"/>
    <property type="project" value="TreeGrafter"/>
</dbReference>
<evidence type="ECO:0000256" key="1">
    <source>
        <dbReference type="ARBA" id="ARBA00004125"/>
    </source>
</evidence>
<dbReference type="InterPro" id="IPR037519">
    <property type="entry name" value="LITAF_fam"/>
</dbReference>
<organism evidence="10 11">
    <name type="scientific">Culter alburnus</name>
    <name type="common">Topmouth culter</name>
    <dbReference type="NCBI Taxonomy" id="194366"/>
    <lineage>
        <taxon>Eukaryota</taxon>
        <taxon>Metazoa</taxon>
        <taxon>Chordata</taxon>
        <taxon>Craniata</taxon>
        <taxon>Vertebrata</taxon>
        <taxon>Euteleostomi</taxon>
        <taxon>Actinopterygii</taxon>
        <taxon>Neopterygii</taxon>
        <taxon>Teleostei</taxon>
        <taxon>Ostariophysi</taxon>
        <taxon>Cypriniformes</taxon>
        <taxon>Xenocyprididae</taxon>
        <taxon>Xenocypridinae</taxon>
        <taxon>Culter</taxon>
    </lineage>
</organism>
<evidence type="ECO:0000256" key="4">
    <source>
        <dbReference type="ARBA" id="ARBA00005975"/>
    </source>
</evidence>
<dbReference type="PANTHER" id="PTHR23292:SF45">
    <property type="entry name" value="LIPOPOLYSACCHARIDE-INDUCED TUMOR NECROSIS FACTOR-ALPHA FACTOR HOMOLOG"/>
    <property type="match status" value="1"/>
</dbReference>
<evidence type="ECO:0000256" key="3">
    <source>
        <dbReference type="ARBA" id="ARBA00004630"/>
    </source>
</evidence>
<protein>
    <recommendedName>
        <fullName evidence="9">LITAF domain-containing protein</fullName>
    </recommendedName>
</protein>
<evidence type="ECO:0000256" key="2">
    <source>
        <dbReference type="ARBA" id="ARBA00004414"/>
    </source>
</evidence>
<keyword evidence="5" id="KW-0479">Metal-binding</keyword>
<evidence type="ECO:0000256" key="7">
    <source>
        <dbReference type="ARBA" id="ARBA00023136"/>
    </source>
</evidence>
<sequence>MDIPACTAPSDCTSPPHEYEDVHLYEEIPATLPPLHATATAPPTYINNCQEIPQIPQNHNRTKANPYPVLNVPPQIAMMTQEQMFVEQQVRTVAPQVIVVQPQRVVVLGDTPTATVCQYCHKSIITNVKYKPGCIAWGMCLLLTVLGLICGICLIPFCVSGFQDAHHTCPYCHSHLGIYVRK</sequence>
<dbReference type="GO" id="GO:0008270">
    <property type="term" value="F:zinc ion binding"/>
    <property type="evidence" value="ECO:0007669"/>
    <property type="project" value="TreeGrafter"/>
</dbReference>
<keyword evidence="6" id="KW-0862">Zinc</keyword>
<dbReference type="InterPro" id="IPR006629">
    <property type="entry name" value="LITAF"/>
</dbReference>
<name>A0AAW2B5Z4_CULAL</name>